<dbReference type="STRING" id="511.UZ73_02980"/>
<proteinExistence type="predicted"/>
<dbReference type="Proteomes" id="UP000245216">
    <property type="component" value="Unassembled WGS sequence"/>
</dbReference>
<organism evidence="1 2">
    <name type="scientific">Alcaligenes faecalis</name>
    <dbReference type="NCBI Taxonomy" id="511"/>
    <lineage>
        <taxon>Bacteria</taxon>
        <taxon>Pseudomonadati</taxon>
        <taxon>Pseudomonadota</taxon>
        <taxon>Betaproteobacteria</taxon>
        <taxon>Burkholderiales</taxon>
        <taxon>Alcaligenaceae</taxon>
        <taxon>Alcaligenes</taxon>
    </lineage>
</organism>
<dbReference type="GeneID" id="29370292"/>
<accession>A0A2U2BNE9</accession>
<reference evidence="1 2" key="2">
    <citation type="submission" date="2018-05" db="EMBL/GenBank/DDBJ databases">
        <authorList>
            <person name="Lanie J.A."/>
            <person name="Ng W.-L."/>
            <person name="Kazmierczak K.M."/>
            <person name="Andrzejewski T.M."/>
            <person name="Davidsen T.M."/>
            <person name="Wayne K.J."/>
            <person name="Tettelin H."/>
            <person name="Glass J.I."/>
            <person name="Rusch D."/>
            <person name="Podicherti R."/>
            <person name="Tsui H.-C.T."/>
            <person name="Winkler M.E."/>
        </authorList>
    </citation>
    <scope>NUCLEOTIDE SEQUENCE [LARGE SCALE GENOMIC DNA]</scope>
    <source>
        <strain evidence="1 2">YBY</strain>
    </source>
</reference>
<gene>
    <name evidence="1" type="ORF">DF183_01915</name>
</gene>
<name>A0A2U2BNE9_ALCFA</name>
<sequence length="484" mass="52478">MKKSTGLVTLVVVLAAAYGGSTWYTGKKTEALVGEKVAQFNTLAAEQMQQMGMSESVVMNVVDYQRGVFSSTARYTITIKPSDAEEKPLELTFDDKISHGPLPVSAMALGNFTPVAALSHSTLVKTKDTEGWYKLTGDKTPLWADSLVGFDGAVDSNVHFEAIKHQGDEIKVDFSGGQLRTKAGGKSKDIVVTGSFPKLFVDDISDDPLKLEASNFVVDFKQDGDINVNGTQVGKLSVDGVKMQTAETDGITFKQIAINSDAVTKDSISDTKVVYALTDLVFEDKVKLGSVELSMNFDRVYAPAISALSKLISDSNLQNDMDSVDGPTAQKMMELVLQALEHKPVLRVEPLRWYTAAGESKATLRVDFQKPDATLQELQTSPEMWVEAIPAAQLDLLISKPMLRGLAADMDKAEGLSPEEGNAAMLDMILDAAVAPYAESNMVKNDENGISTAIKYDGKDRVFDINGQRFTSEQLLGLVLMGMM</sequence>
<dbReference type="Pfam" id="PF06097">
    <property type="entry name" value="DUF945"/>
    <property type="match status" value="1"/>
</dbReference>
<reference evidence="1 2" key="1">
    <citation type="submission" date="2018-05" db="EMBL/GenBank/DDBJ databases">
        <title>Genome Sequence of an Efficient Indole-Degrading Bacterium, Alcaligenes sp.YBY.</title>
        <authorList>
            <person name="Yang B."/>
        </authorList>
    </citation>
    <scope>NUCLEOTIDE SEQUENCE [LARGE SCALE GENOMIC DNA]</scope>
    <source>
        <strain evidence="1 2">YBY</strain>
    </source>
</reference>
<dbReference type="RefSeq" id="WP_045930198.1">
    <property type="nucleotide sequence ID" value="NZ_CAXOJJ010000046.1"/>
</dbReference>
<evidence type="ECO:0000313" key="1">
    <source>
        <dbReference type="EMBL" id="PWE15509.1"/>
    </source>
</evidence>
<comment type="caution">
    <text evidence="1">The sequence shown here is derived from an EMBL/GenBank/DDBJ whole genome shotgun (WGS) entry which is preliminary data.</text>
</comment>
<dbReference type="InterPro" id="IPR010352">
    <property type="entry name" value="DUF945"/>
</dbReference>
<evidence type="ECO:0000313" key="2">
    <source>
        <dbReference type="Proteomes" id="UP000245216"/>
    </source>
</evidence>
<dbReference type="KEGG" id="afa:UZ73_02980"/>
<protein>
    <submittedName>
        <fullName evidence="1">DUF945 domain-containing protein</fullName>
    </submittedName>
</protein>
<dbReference type="EMBL" id="QEXO01000001">
    <property type="protein sequence ID" value="PWE15509.1"/>
    <property type="molecule type" value="Genomic_DNA"/>
</dbReference>
<dbReference type="AlphaFoldDB" id="A0A2U2BNE9"/>